<keyword evidence="3" id="KW-1185">Reference proteome</keyword>
<evidence type="ECO:0000313" key="2">
    <source>
        <dbReference type="EMBL" id="CAL4125277.1"/>
    </source>
</evidence>
<dbReference type="EMBL" id="CAXKWB010023427">
    <property type="protein sequence ID" value="CAL4125277.1"/>
    <property type="molecule type" value="Genomic_DNA"/>
</dbReference>
<feature type="non-terminal residue" evidence="2">
    <location>
        <position position="306"/>
    </location>
</feature>
<dbReference type="Pfam" id="PF06544">
    <property type="entry name" value="Prp3_C"/>
    <property type="match status" value="1"/>
</dbReference>
<dbReference type="Gene3D" id="3.10.110.10">
    <property type="entry name" value="Ubiquitin Conjugating Enzyme"/>
    <property type="match status" value="1"/>
</dbReference>
<dbReference type="SMART" id="SM00591">
    <property type="entry name" value="RWD"/>
    <property type="match status" value="1"/>
</dbReference>
<comment type="caution">
    <text evidence="2">The sequence shown here is derived from an EMBL/GenBank/DDBJ whole genome shotgun (WGS) entry which is preliminary data.</text>
</comment>
<evidence type="ECO:0000259" key="1">
    <source>
        <dbReference type="PROSITE" id="PS50908"/>
    </source>
</evidence>
<dbReference type="CDD" id="cd24163">
    <property type="entry name" value="RWDD2_C"/>
    <property type="match status" value="1"/>
</dbReference>
<dbReference type="AlphaFoldDB" id="A0AAV2RLQ9"/>
<protein>
    <recommendedName>
        <fullName evidence="1">RWD domain-containing protein</fullName>
    </recommendedName>
</protein>
<dbReference type="InterPro" id="IPR059181">
    <property type="entry name" value="RWDD2A-B_C"/>
</dbReference>
<reference evidence="2 3" key="1">
    <citation type="submission" date="2024-05" db="EMBL/GenBank/DDBJ databases">
        <authorList>
            <person name="Wallberg A."/>
        </authorList>
    </citation>
    <scope>NUCLEOTIDE SEQUENCE [LARGE SCALE GENOMIC DNA]</scope>
</reference>
<feature type="domain" description="RWD" evidence="1">
    <location>
        <begin position="30"/>
        <end position="148"/>
    </location>
</feature>
<dbReference type="CDD" id="cd23829">
    <property type="entry name" value="RWD_RWDD2"/>
    <property type="match status" value="1"/>
</dbReference>
<dbReference type="SUPFAM" id="SSF54495">
    <property type="entry name" value="UBC-like"/>
    <property type="match status" value="1"/>
</dbReference>
<dbReference type="PANTHER" id="PTHR15955">
    <property type="entry name" value="RWD DOMAIN CONTAINING PROTEIN 2"/>
    <property type="match status" value="1"/>
</dbReference>
<dbReference type="PROSITE" id="PS50908">
    <property type="entry name" value="RWD"/>
    <property type="match status" value="1"/>
</dbReference>
<dbReference type="PANTHER" id="PTHR15955:SF8">
    <property type="entry name" value="RWD DOMAIN-CONTAINING PROTEIN 2B-RELATED"/>
    <property type="match status" value="1"/>
</dbReference>
<name>A0AAV2RLQ9_MEGNR</name>
<dbReference type="InterPro" id="IPR006575">
    <property type="entry name" value="RWD_dom"/>
</dbReference>
<accession>A0AAV2RLQ9</accession>
<dbReference type="InterPro" id="IPR016135">
    <property type="entry name" value="UBQ-conjugating_enzyme/RWD"/>
</dbReference>
<organism evidence="2 3">
    <name type="scientific">Meganyctiphanes norvegica</name>
    <name type="common">Northern krill</name>
    <name type="synonym">Thysanopoda norvegica</name>
    <dbReference type="NCBI Taxonomy" id="48144"/>
    <lineage>
        <taxon>Eukaryota</taxon>
        <taxon>Metazoa</taxon>
        <taxon>Ecdysozoa</taxon>
        <taxon>Arthropoda</taxon>
        <taxon>Crustacea</taxon>
        <taxon>Multicrustacea</taxon>
        <taxon>Malacostraca</taxon>
        <taxon>Eumalacostraca</taxon>
        <taxon>Eucarida</taxon>
        <taxon>Euphausiacea</taxon>
        <taxon>Euphausiidae</taxon>
        <taxon>Meganyctiphanes</taxon>
    </lineage>
</organism>
<dbReference type="Pfam" id="PF05773">
    <property type="entry name" value="RWD"/>
    <property type="match status" value="1"/>
</dbReference>
<dbReference type="Proteomes" id="UP001497623">
    <property type="component" value="Unassembled WGS sequence"/>
</dbReference>
<proteinExistence type="predicted"/>
<dbReference type="PIRSF" id="PIRSF038021">
    <property type="entry name" value="UCP038021_RWDD2"/>
    <property type="match status" value="1"/>
</dbReference>
<sequence length="306" mass="34975">MEGEGANSLWPQQEILDHSELTSMIELQLSEIDMLQSMFPGPGEIIVDSPLAIPELKDFVEGKLKELPARLEYSINLDVGTGRLEISLTLPHEYPAVQPDIYVRSQNLNRKGQLELNKELMAYLSEFESGDLSIGAAVTWLQEKGSVFLDSSDTDLPAQETSTVDKDIKFARLWIYSHHLYSKTKRKDILDMANEFDLSGFSLAGKPGIICVEGLSRNTDDWWTRVRTWNWQKIVCKNRETEDINIETDLEPLRRFKGFEELGSDNDIRIKSDGRHVEMGDVFRYLEKHQCGYMFKEYFGIDGGPT</sequence>
<gene>
    <name evidence="2" type="ORF">MNOR_LOCUS25024</name>
</gene>
<dbReference type="InterPro" id="IPR017359">
    <property type="entry name" value="Phi-like"/>
</dbReference>
<dbReference type="InterPro" id="IPR010541">
    <property type="entry name" value="Prp3_C"/>
</dbReference>
<evidence type="ECO:0000313" key="3">
    <source>
        <dbReference type="Proteomes" id="UP001497623"/>
    </source>
</evidence>